<evidence type="ECO:0000313" key="3">
    <source>
        <dbReference type="Proteomes" id="UP000427373"/>
    </source>
</evidence>
<keyword evidence="3" id="KW-1185">Reference proteome</keyword>
<evidence type="ECO:0000313" key="4">
    <source>
        <dbReference type="Proteomes" id="UP000582213"/>
    </source>
</evidence>
<dbReference type="KEGG" id="soh:D1869_04150"/>
<protein>
    <submittedName>
        <fullName evidence="2">Uncharacterized protein</fullName>
    </submittedName>
</protein>
<dbReference type="EMBL" id="CP045484">
    <property type="protein sequence ID" value="QGR16481.1"/>
    <property type="molecule type" value="Genomic_DNA"/>
</dbReference>
<dbReference type="GeneID" id="42800411"/>
<reference evidence="1 4" key="2">
    <citation type="submission" date="2020-08" db="EMBL/GenBank/DDBJ databases">
        <title>Genomic Encyclopedia of Type Strains, Phase IV (KMG-IV): sequencing the most valuable type-strain genomes for metagenomic binning, comparative biology and taxonomic classification.</title>
        <authorList>
            <person name="Goeker M."/>
        </authorList>
    </citation>
    <scope>NUCLEOTIDE SEQUENCE [LARGE SCALE GENOMIC DNA]</scope>
    <source>
        <strain evidence="1 4">DSM 12421</strain>
    </source>
</reference>
<dbReference type="AlphaFoldDB" id="A0A650CF50"/>
<dbReference type="RefSeq" id="WP_156014036.1">
    <property type="nucleotide sequence ID" value="NZ_CP045484.1"/>
</dbReference>
<dbReference type="Proteomes" id="UP000427373">
    <property type="component" value="Chromosome"/>
</dbReference>
<gene>
    <name evidence="2" type="ORF">D1869_04150</name>
    <name evidence="1" type="ORF">HNQ62_002870</name>
</gene>
<name>A0A650CF50_SULOH</name>
<sequence>MNRNEIEDTHSSFYYLTMDIRNKILQLFEDFPSWLLHIPLRIRYLDLEDKYIIQLSNKSPRYMGVKTEMLSIINGLKVYCKLNYHSKNIHNILEFINLLYVTKMLLHQYP</sequence>
<dbReference type="Proteomes" id="UP000582213">
    <property type="component" value="Unassembled WGS sequence"/>
</dbReference>
<organism evidence="2 3">
    <name type="scientific">Sulfurisphaera ohwakuensis</name>
    <dbReference type="NCBI Taxonomy" id="69656"/>
    <lineage>
        <taxon>Archaea</taxon>
        <taxon>Thermoproteota</taxon>
        <taxon>Thermoprotei</taxon>
        <taxon>Sulfolobales</taxon>
        <taxon>Sulfolobaceae</taxon>
        <taxon>Sulfurisphaera</taxon>
    </lineage>
</organism>
<evidence type="ECO:0000313" key="1">
    <source>
        <dbReference type="EMBL" id="MBB5255095.1"/>
    </source>
</evidence>
<proteinExistence type="predicted"/>
<accession>A0A650CF50</accession>
<dbReference type="EMBL" id="JACHFY010000041">
    <property type="protein sequence ID" value="MBB5255095.1"/>
    <property type="molecule type" value="Genomic_DNA"/>
</dbReference>
<evidence type="ECO:0000313" key="2">
    <source>
        <dbReference type="EMBL" id="QGR16481.1"/>
    </source>
</evidence>
<reference evidence="2 3" key="1">
    <citation type="submission" date="2019-10" db="EMBL/GenBank/DDBJ databases">
        <title>Genome Sequences from Six Type Strain Members of the Archaeal Family Sulfolobaceae: Acidianus ambivalens, Acidianus infernus, Metallosphaera prunae, Stygiolobus azoricus, Sulfolobus metallicus, and Sulfurisphaera ohwakuensis.</title>
        <authorList>
            <person name="Counts J.A."/>
            <person name="Kelly R.M."/>
        </authorList>
    </citation>
    <scope>NUCLEOTIDE SEQUENCE [LARGE SCALE GENOMIC DNA]</scope>
    <source>
        <strain evidence="2 3">TA-1</strain>
    </source>
</reference>